<feature type="transmembrane region" description="Helical" evidence="4">
    <location>
        <begin position="12"/>
        <end position="30"/>
    </location>
</feature>
<keyword evidence="4" id="KW-0812">Transmembrane</keyword>
<protein>
    <recommendedName>
        <fullName evidence="5">P-type ATPase C-terminal domain-containing protein</fullName>
    </recommendedName>
</protein>
<dbReference type="EMBL" id="JAACNH010000001">
    <property type="protein sequence ID" value="KAG8456791.1"/>
    <property type="molecule type" value="Genomic_DNA"/>
</dbReference>
<keyword evidence="7" id="KW-1185">Reference proteome</keyword>
<evidence type="ECO:0000256" key="4">
    <source>
        <dbReference type="SAM" id="Phobius"/>
    </source>
</evidence>
<feature type="transmembrane region" description="Helical" evidence="4">
    <location>
        <begin position="86"/>
        <end position="109"/>
    </location>
</feature>
<evidence type="ECO:0000256" key="2">
    <source>
        <dbReference type="ARBA" id="ARBA00022723"/>
    </source>
</evidence>
<dbReference type="GO" id="GO:0140326">
    <property type="term" value="F:ATPase-coupled intramembrane lipid transporter activity"/>
    <property type="evidence" value="ECO:0007669"/>
    <property type="project" value="TreeGrafter"/>
</dbReference>
<dbReference type="GO" id="GO:0046872">
    <property type="term" value="F:metal ion binding"/>
    <property type="evidence" value="ECO:0007669"/>
    <property type="project" value="UniProtKB-KW"/>
</dbReference>
<dbReference type="InterPro" id="IPR032630">
    <property type="entry name" value="P_typ_ATPase_c"/>
</dbReference>
<dbReference type="Proteomes" id="UP000812440">
    <property type="component" value="Chromosome 1"/>
</dbReference>
<comment type="subcellular location">
    <subcellularLocation>
        <location evidence="1">Membrane</location>
        <topology evidence="1">Multi-pass membrane protein</topology>
    </subcellularLocation>
</comment>
<evidence type="ECO:0000256" key="1">
    <source>
        <dbReference type="ARBA" id="ARBA00004141"/>
    </source>
</evidence>
<keyword evidence="3" id="KW-0460">Magnesium</keyword>
<reference evidence="6" key="1">
    <citation type="thesis" date="2020" institute="ProQuest LLC" country="789 East Eisenhower Parkway, Ann Arbor, MI, USA">
        <title>Comparative Genomics and Chromosome Evolution.</title>
        <authorList>
            <person name="Mudd A.B."/>
        </authorList>
    </citation>
    <scope>NUCLEOTIDE SEQUENCE</scope>
    <source>
        <strain evidence="6">Female2</strain>
        <tissue evidence="6">Blood</tissue>
    </source>
</reference>
<dbReference type="GO" id="GO:0007030">
    <property type="term" value="P:Golgi organization"/>
    <property type="evidence" value="ECO:0007669"/>
    <property type="project" value="TreeGrafter"/>
</dbReference>
<dbReference type="Pfam" id="PF16212">
    <property type="entry name" value="PhoLip_ATPase_C"/>
    <property type="match status" value="1"/>
</dbReference>
<comment type="caution">
    <text evidence="6">The sequence shown here is derived from an EMBL/GenBank/DDBJ whole genome shotgun (WGS) entry which is preliminary data.</text>
</comment>
<accession>A0A8T2KQE2</accession>
<evidence type="ECO:0000259" key="5">
    <source>
        <dbReference type="Pfam" id="PF16212"/>
    </source>
</evidence>
<dbReference type="OrthoDB" id="377733at2759"/>
<dbReference type="GO" id="GO:0005886">
    <property type="term" value="C:plasma membrane"/>
    <property type="evidence" value="ECO:0007669"/>
    <property type="project" value="TreeGrafter"/>
</dbReference>
<dbReference type="AlphaFoldDB" id="A0A8T2KQE2"/>
<name>A0A8T2KQE2_9PIPI</name>
<evidence type="ECO:0000313" key="7">
    <source>
        <dbReference type="Proteomes" id="UP000812440"/>
    </source>
</evidence>
<keyword evidence="4" id="KW-0472">Membrane</keyword>
<dbReference type="PANTHER" id="PTHR24092">
    <property type="entry name" value="PROBABLE PHOSPHOLIPID-TRANSPORTING ATPASE"/>
    <property type="match status" value="1"/>
</dbReference>
<dbReference type="GO" id="GO:0005802">
    <property type="term" value="C:trans-Golgi network"/>
    <property type="evidence" value="ECO:0007669"/>
    <property type="project" value="TreeGrafter"/>
</dbReference>
<organism evidence="6 7">
    <name type="scientific">Hymenochirus boettgeri</name>
    <name type="common">Congo dwarf clawed frog</name>
    <dbReference type="NCBI Taxonomy" id="247094"/>
    <lineage>
        <taxon>Eukaryota</taxon>
        <taxon>Metazoa</taxon>
        <taxon>Chordata</taxon>
        <taxon>Craniata</taxon>
        <taxon>Vertebrata</taxon>
        <taxon>Euteleostomi</taxon>
        <taxon>Amphibia</taxon>
        <taxon>Batrachia</taxon>
        <taxon>Anura</taxon>
        <taxon>Pipoidea</taxon>
        <taxon>Pipidae</taxon>
        <taxon>Pipinae</taxon>
        <taxon>Hymenochirus</taxon>
    </lineage>
</organism>
<dbReference type="GO" id="GO:0045332">
    <property type="term" value="P:phospholipid translocation"/>
    <property type="evidence" value="ECO:0007669"/>
    <property type="project" value="TreeGrafter"/>
</dbReference>
<evidence type="ECO:0000256" key="3">
    <source>
        <dbReference type="ARBA" id="ARBA00022842"/>
    </source>
</evidence>
<gene>
    <name evidence="6" type="ORF">GDO86_002539</name>
</gene>
<evidence type="ECO:0000313" key="6">
    <source>
        <dbReference type="EMBL" id="KAG8456791.1"/>
    </source>
</evidence>
<sequence>MGQDGEAPSDYQSFAVTTATALIVTVNFQIGLDTSYWTFVNAFSVFGSIAIYFGIMFDLHSAGIHVLFPSTFIFTGAAPNALRQPYLWLTIILTVAICLLPIVAIRFFYKILYPSESDRIQRNRKKYKEEEQWKPRHSIRRGVSTRRSAYAFSHQRGYADLISSGRSIPKKRATLGAVLGGSAAEIYQPALNT</sequence>
<keyword evidence="2" id="KW-0479">Metal-binding</keyword>
<proteinExistence type="predicted"/>
<keyword evidence="4" id="KW-1133">Transmembrane helix</keyword>
<dbReference type="PANTHER" id="PTHR24092:SF48">
    <property type="entry name" value="PHOSPHOLIPID-TRANSPORTING ATPASE IC"/>
    <property type="match status" value="1"/>
</dbReference>
<feature type="domain" description="P-type ATPase C-terminal" evidence="5">
    <location>
        <begin position="6"/>
        <end position="115"/>
    </location>
</feature>